<reference evidence="8 9" key="1">
    <citation type="journal article" date="2015" name="Nature">
        <title>rRNA introns, odd ribosomes, and small enigmatic genomes across a large radiation of phyla.</title>
        <authorList>
            <person name="Brown C.T."/>
            <person name="Hug L.A."/>
            <person name="Thomas B.C."/>
            <person name="Sharon I."/>
            <person name="Castelle C.J."/>
            <person name="Singh A."/>
            <person name="Wilkins M.J."/>
            <person name="Williams K.H."/>
            <person name="Banfield J.F."/>
        </authorList>
    </citation>
    <scope>NUCLEOTIDE SEQUENCE [LARGE SCALE GENOMIC DNA]</scope>
</reference>
<accession>A0A0G1C4D6</accession>
<dbReference type="PRINTS" id="PR00149">
    <property type="entry name" value="FUMRATELYASE"/>
</dbReference>
<comment type="pathway">
    <text evidence="1">Purine metabolism; IMP biosynthesis via de novo pathway; 5-amino-1-(5-phospho-D-ribosyl)imidazole-4-carboxamide from 5-amino-1-(5-phospho-D-ribosyl)imidazole-4-carboxylate: step 2/2.</text>
</comment>
<dbReference type="PRINTS" id="PR00145">
    <property type="entry name" value="ARGSUCLYASE"/>
</dbReference>
<protein>
    <submittedName>
        <fullName evidence="8">Adenylosuccinate lyase family protein</fullName>
    </submittedName>
</protein>
<keyword evidence="8" id="KW-0456">Lyase</keyword>
<dbReference type="InterPro" id="IPR013539">
    <property type="entry name" value="PurB_C"/>
</dbReference>
<dbReference type="Proteomes" id="UP000034213">
    <property type="component" value="Unassembled WGS sequence"/>
</dbReference>
<dbReference type="Gene3D" id="1.20.200.10">
    <property type="entry name" value="Fumarase/aspartase (Central domain)"/>
    <property type="match status" value="1"/>
</dbReference>
<evidence type="ECO:0000256" key="4">
    <source>
        <dbReference type="ARBA" id="ARBA00025012"/>
    </source>
</evidence>
<evidence type="ECO:0000256" key="3">
    <source>
        <dbReference type="ARBA" id="ARBA00022755"/>
    </source>
</evidence>
<organism evidence="8 9">
    <name type="scientific">Candidatus Beckwithbacteria bacterium GW2011_GWA2_43_10</name>
    <dbReference type="NCBI Taxonomy" id="1618369"/>
    <lineage>
        <taxon>Bacteria</taxon>
        <taxon>Candidatus Beckwithiibacteriota</taxon>
    </lineage>
</organism>
<keyword evidence="5" id="KW-0175">Coiled coil</keyword>
<comment type="caution">
    <text evidence="8">The sequence shown here is derived from an EMBL/GenBank/DDBJ whole genome shotgun (WGS) entry which is preliminary data.</text>
</comment>
<feature type="coiled-coil region" evidence="5">
    <location>
        <begin position="370"/>
        <end position="404"/>
    </location>
</feature>
<evidence type="ECO:0000256" key="1">
    <source>
        <dbReference type="ARBA" id="ARBA00004706"/>
    </source>
</evidence>
<evidence type="ECO:0000259" key="7">
    <source>
        <dbReference type="Pfam" id="PF08328"/>
    </source>
</evidence>
<feature type="domain" description="Adenylosuccinate lyase PurB C-terminal" evidence="7">
    <location>
        <begin position="330"/>
        <end position="413"/>
    </location>
</feature>
<dbReference type="SUPFAM" id="SSF48557">
    <property type="entry name" value="L-aspartase-like"/>
    <property type="match status" value="1"/>
</dbReference>
<proteinExistence type="predicted"/>
<dbReference type="STRING" id="1618369.UV54_C0004G0008"/>
<evidence type="ECO:0000256" key="2">
    <source>
        <dbReference type="ARBA" id="ARBA00004734"/>
    </source>
</evidence>
<dbReference type="InterPro" id="IPR047136">
    <property type="entry name" value="PurB_bact"/>
</dbReference>
<dbReference type="PANTHER" id="PTHR43411:SF1">
    <property type="entry name" value="ADENYLOSUCCINATE LYASE"/>
    <property type="match status" value="1"/>
</dbReference>
<sequence length="446" mass="50914">MTGGQNQLLTVISPLDGRYWDKVKELGEYFSEGALIKARIKVETVYVIKLVEFLNIGSELNLKVRNLKTWAKNLTDKNLVRVKQIEAKINHDVKAVEYFIRENLKKLKLEKLSVWIHWGLTSEDVNNLAYGLLLTRFRDEQLLVLEKQLLDKLLAMAEKYQAVVMPGRTHGQLAVPTTVGKELVVFASRAEWWLEKIKKLKLGGKLNGAVGNFNAQIKLYPKKDWQKFSREIVADLGLEPVMATTQIEPGDRLAYWLDLIKGLNHVWLDLARDAWLYIAFDYFKQKVVKKEVGSSTMPQKVNPIDFENAEGNLEIANCLLILMAEKLAVSRLQRDLSDSTVKRNLGVALGHTVLAIRSLLKGLDKVAPNLEKLKQELKAHPEMLAEAEQLKLKIKGEVDAYEKIKALTRGRKEGYELKLLKVRNLEVEKYIGLAVQITKQTIRRLK</sequence>
<name>A0A0G1C4D6_9BACT</name>
<dbReference type="PROSITE" id="PS00163">
    <property type="entry name" value="FUMARATE_LYASES"/>
    <property type="match status" value="1"/>
</dbReference>
<evidence type="ECO:0000256" key="5">
    <source>
        <dbReference type="SAM" id="Coils"/>
    </source>
</evidence>
<evidence type="ECO:0000259" key="6">
    <source>
        <dbReference type="Pfam" id="PF00206"/>
    </source>
</evidence>
<dbReference type="PATRIC" id="fig|1618369.3.peg.98"/>
<dbReference type="Pfam" id="PF08328">
    <property type="entry name" value="ASL_C"/>
    <property type="match status" value="1"/>
</dbReference>
<keyword evidence="3" id="KW-0658">Purine biosynthesis</keyword>
<dbReference type="PANTHER" id="PTHR43411">
    <property type="entry name" value="ADENYLOSUCCINATE LYASE"/>
    <property type="match status" value="1"/>
</dbReference>
<dbReference type="AlphaFoldDB" id="A0A0G1C4D6"/>
<feature type="domain" description="Fumarate lyase N-terminal" evidence="6">
    <location>
        <begin position="17"/>
        <end position="311"/>
    </location>
</feature>
<dbReference type="InterPro" id="IPR022761">
    <property type="entry name" value="Fumarate_lyase_N"/>
</dbReference>
<dbReference type="InterPro" id="IPR008948">
    <property type="entry name" value="L-Aspartase-like"/>
</dbReference>
<dbReference type="EMBL" id="LCEW01000004">
    <property type="protein sequence ID" value="KKS80520.1"/>
    <property type="molecule type" value="Genomic_DNA"/>
</dbReference>
<comment type="pathway">
    <text evidence="2">Purine metabolism; AMP biosynthesis via de novo pathway; AMP from IMP: step 2/2.</text>
</comment>
<dbReference type="Gene3D" id="1.10.40.30">
    <property type="entry name" value="Fumarase/aspartase (C-terminal domain)"/>
    <property type="match status" value="1"/>
</dbReference>
<evidence type="ECO:0000313" key="9">
    <source>
        <dbReference type="Proteomes" id="UP000034213"/>
    </source>
</evidence>
<dbReference type="InterPro" id="IPR000362">
    <property type="entry name" value="Fumarate_lyase_fam"/>
</dbReference>
<dbReference type="GO" id="GO:0004018">
    <property type="term" value="F:N6-(1,2-dicarboxyethyl)AMP AMP-lyase (fumarate-forming) activity"/>
    <property type="evidence" value="ECO:0007669"/>
    <property type="project" value="InterPro"/>
</dbReference>
<gene>
    <name evidence="8" type="ORF">UV54_C0004G0008</name>
</gene>
<comment type="function">
    <text evidence="4">Catalyzes two reactions in de novo purine nucleotide biosynthesis. Catalyzes the breakdown of 5-aminoimidazole- (N-succinylocarboxamide) ribotide (SAICAR or 2-[5-amino-1-(5-phospho-beta-D-ribosyl)imidazole-4-carboxamido]succinate) to 5-aminoimidazole-4-carboxamide ribotide (AICAR or 5-amino-1-(5-phospho-beta-D-ribosyl)imidazole-4-carboxamide) and fumarate, and of adenylosuccinate (ADS or N(6)-(1,2-dicarboxyethyl)-AMP) to adenosine monophosphate (AMP) and fumarate.</text>
</comment>
<dbReference type="Pfam" id="PF00206">
    <property type="entry name" value="Lyase_1"/>
    <property type="match status" value="1"/>
</dbReference>
<dbReference type="GO" id="GO:0006188">
    <property type="term" value="P:IMP biosynthetic process"/>
    <property type="evidence" value="ECO:0007669"/>
    <property type="project" value="InterPro"/>
</dbReference>
<dbReference type="Gene3D" id="1.10.275.10">
    <property type="entry name" value="Fumarase/aspartase (N-terminal domain)"/>
    <property type="match status" value="1"/>
</dbReference>
<evidence type="ECO:0000313" key="8">
    <source>
        <dbReference type="EMBL" id="KKS80520.1"/>
    </source>
</evidence>
<dbReference type="NCBIfam" id="NF006764">
    <property type="entry name" value="PRK09285.1"/>
    <property type="match status" value="1"/>
</dbReference>
<dbReference type="InterPro" id="IPR020557">
    <property type="entry name" value="Fumarate_lyase_CS"/>
</dbReference>
<dbReference type="InterPro" id="IPR024083">
    <property type="entry name" value="Fumarase/histidase_N"/>
</dbReference>